<dbReference type="EMBL" id="VDUZ01000065">
    <property type="protein sequence ID" value="TXL70149.1"/>
    <property type="molecule type" value="Genomic_DNA"/>
</dbReference>
<evidence type="ECO:0000256" key="1">
    <source>
        <dbReference type="SAM" id="SignalP"/>
    </source>
</evidence>
<sequence length="435" mass="50165">MRRLTTAALALGLALVLGAAAPAQPQQQQPTTIPAAMVDDTVYLIDGYLPRFSLKKAMNKRYAPTFDKIQKTILERQARGETLTCSTQILTELAWLIQYTNETARVDKRLEDLRRSLKLPPERQRAALLQSPDDGSWGGCYEEWFLRVYASADPLKQLAVQGARPAYPLKFLERVDSGEKLAAYARSLLVSDVGRNGRNQRKEMNLGLSALSQMLFLPELAYLFEPSWQRDRVAQGLKDFMDHEWQDPETGYWGPWYKIDGKLVKTEDLSITFHIASYRNGDIPRIREMVRTTLRIRDRPYPFGWHDRGTQNNHHAYDVVRLLRLGWPHMTDEERANAWAEILIITARARRLSMNSIGEFDVSPYSSLDEAYYFGVSLFDELGYFRASKRFWTFLPSWQPEDSEELRQKILDNIEHLGIRTPMMEAAKRKLIASD</sequence>
<dbReference type="Proteomes" id="UP000321638">
    <property type="component" value="Unassembled WGS sequence"/>
</dbReference>
<feature type="signal peptide" evidence="1">
    <location>
        <begin position="1"/>
        <end position="19"/>
    </location>
</feature>
<dbReference type="AlphaFoldDB" id="A0A5C8P9E6"/>
<reference evidence="2 3" key="1">
    <citation type="submission" date="2019-06" db="EMBL/GenBank/DDBJ databases">
        <title>New taxonomy in bacterial strain CC-CFT640, isolated from vineyard.</title>
        <authorList>
            <person name="Lin S.-Y."/>
            <person name="Tsai C.-F."/>
            <person name="Young C.-C."/>
        </authorList>
    </citation>
    <scope>NUCLEOTIDE SEQUENCE [LARGE SCALE GENOMIC DNA]</scope>
    <source>
        <strain evidence="2 3">CC-CFT640</strain>
    </source>
</reference>
<organism evidence="2 3">
    <name type="scientific">Vineibacter terrae</name>
    <dbReference type="NCBI Taxonomy" id="2586908"/>
    <lineage>
        <taxon>Bacteria</taxon>
        <taxon>Pseudomonadati</taxon>
        <taxon>Pseudomonadota</taxon>
        <taxon>Alphaproteobacteria</taxon>
        <taxon>Hyphomicrobiales</taxon>
        <taxon>Vineibacter</taxon>
    </lineage>
</organism>
<dbReference type="OrthoDB" id="8453416at2"/>
<comment type="caution">
    <text evidence="2">The sequence shown here is derived from an EMBL/GenBank/DDBJ whole genome shotgun (WGS) entry which is preliminary data.</text>
</comment>
<evidence type="ECO:0000313" key="3">
    <source>
        <dbReference type="Proteomes" id="UP000321638"/>
    </source>
</evidence>
<name>A0A5C8P9E6_9HYPH</name>
<accession>A0A5C8P9E6</accession>
<proteinExistence type="predicted"/>
<evidence type="ECO:0000313" key="2">
    <source>
        <dbReference type="EMBL" id="TXL70149.1"/>
    </source>
</evidence>
<gene>
    <name evidence="2" type="ORF">FHP25_36115</name>
</gene>
<keyword evidence="1" id="KW-0732">Signal</keyword>
<feature type="chain" id="PRO_5022872589" evidence="1">
    <location>
        <begin position="20"/>
        <end position="435"/>
    </location>
</feature>
<keyword evidence="3" id="KW-1185">Reference proteome</keyword>
<dbReference type="RefSeq" id="WP_147851872.1">
    <property type="nucleotide sequence ID" value="NZ_VDUZ01000065.1"/>
</dbReference>
<protein>
    <submittedName>
        <fullName evidence="2">Uncharacterized protein</fullName>
    </submittedName>
</protein>